<dbReference type="InterPro" id="IPR036890">
    <property type="entry name" value="HATPase_C_sf"/>
</dbReference>
<organism evidence="7 8">
    <name type="scientific">Sphingomonas baiyangensis</name>
    <dbReference type="NCBI Taxonomy" id="2572576"/>
    <lineage>
        <taxon>Bacteria</taxon>
        <taxon>Pseudomonadati</taxon>
        <taxon>Pseudomonadota</taxon>
        <taxon>Alphaproteobacteria</taxon>
        <taxon>Sphingomonadales</taxon>
        <taxon>Sphingomonadaceae</taxon>
        <taxon>Sphingomonas</taxon>
    </lineage>
</organism>
<name>A0A4V5PUP8_9SPHN</name>
<evidence type="ECO:0000256" key="2">
    <source>
        <dbReference type="ARBA" id="ARBA00012438"/>
    </source>
</evidence>
<protein>
    <recommendedName>
        <fullName evidence="2">histidine kinase</fullName>
        <ecNumber evidence="2">2.7.13.3</ecNumber>
    </recommendedName>
</protein>
<evidence type="ECO:0000259" key="6">
    <source>
        <dbReference type="PROSITE" id="PS50109"/>
    </source>
</evidence>
<feature type="region of interest" description="Disordered" evidence="5">
    <location>
        <begin position="148"/>
        <end position="179"/>
    </location>
</feature>
<dbReference type="InterPro" id="IPR050351">
    <property type="entry name" value="BphY/WalK/GraS-like"/>
</dbReference>
<feature type="region of interest" description="Disordered" evidence="5">
    <location>
        <begin position="341"/>
        <end position="363"/>
    </location>
</feature>
<evidence type="ECO:0000313" key="7">
    <source>
        <dbReference type="EMBL" id="TKD51018.1"/>
    </source>
</evidence>
<dbReference type="Proteomes" id="UP000309138">
    <property type="component" value="Unassembled WGS sequence"/>
</dbReference>
<dbReference type="PANTHER" id="PTHR42878:SF14">
    <property type="entry name" value="OSMOLARITY TWO-COMPONENT SYSTEM PROTEIN SSK1"/>
    <property type="match status" value="1"/>
</dbReference>
<dbReference type="EMBL" id="SWKR01000002">
    <property type="protein sequence ID" value="TKD51018.1"/>
    <property type="molecule type" value="Genomic_DNA"/>
</dbReference>
<comment type="caution">
    <text evidence="7">The sequence shown here is derived from an EMBL/GenBank/DDBJ whole genome shotgun (WGS) entry which is preliminary data.</text>
</comment>
<gene>
    <name evidence="7" type="ORF">FBR43_09810</name>
</gene>
<keyword evidence="4 7" id="KW-0418">Kinase</keyword>
<dbReference type="GO" id="GO:0007234">
    <property type="term" value="P:osmosensory signaling via phosphorelay pathway"/>
    <property type="evidence" value="ECO:0007669"/>
    <property type="project" value="TreeGrafter"/>
</dbReference>
<evidence type="ECO:0000313" key="8">
    <source>
        <dbReference type="Proteomes" id="UP000309138"/>
    </source>
</evidence>
<dbReference type="RefSeq" id="WP_136942966.1">
    <property type="nucleotide sequence ID" value="NZ_SWKR01000002.1"/>
</dbReference>
<evidence type="ECO:0000256" key="5">
    <source>
        <dbReference type="SAM" id="MobiDB-lite"/>
    </source>
</evidence>
<dbReference type="PROSITE" id="PS50109">
    <property type="entry name" value="HIS_KIN"/>
    <property type="match status" value="1"/>
</dbReference>
<dbReference type="GO" id="GO:0000155">
    <property type="term" value="F:phosphorelay sensor kinase activity"/>
    <property type="evidence" value="ECO:0007669"/>
    <property type="project" value="InterPro"/>
</dbReference>
<dbReference type="PANTHER" id="PTHR42878">
    <property type="entry name" value="TWO-COMPONENT HISTIDINE KINASE"/>
    <property type="match status" value="1"/>
</dbReference>
<dbReference type="GO" id="GO:0000156">
    <property type="term" value="F:phosphorelay response regulator activity"/>
    <property type="evidence" value="ECO:0007669"/>
    <property type="project" value="TreeGrafter"/>
</dbReference>
<dbReference type="InterPro" id="IPR036097">
    <property type="entry name" value="HisK_dim/P_sf"/>
</dbReference>
<dbReference type="EC" id="2.7.13.3" evidence="2"/>
<dbReference type="Gene3D" id="1.10.287.130">
    <property type="match status" value="1"/>
</dbReference>
<dbReference type="InterPro" id="IPR003661">
    <property type="entry name" value="HisK_dim/P_dom"/>
</dbReference>
<dbReference type="GO" id="GO:0030295">
    <property type="term" value="F:protein kinase activator activity"/>
    <property type="evidence" value="ECO:0007669"/>
    <property type="project" value="TreeGrafter"/>
</dbReference>
<sequence>MRFDDTLETVLAADVSTPFGRESAYRQLVDLVGRRRVAADPRALDAIARLRGDVPVAVRGSAARALAMASPPAALVRLLADDDLAVAAPVLRTATLDAAEWTALLPRLSPPARAVLRHRRDLGSDVERALEAFGAVDFVLADDRPEAARPVARPAPPVEQPAEPEPERDVGIAPSAVPPPGSPFASLGAVAMGIPIVAEAVRHAEAPATPAPGKTTDDRSGPFTIADVVARIDAFRERRDRDRAAAPPPAAAAGPADRFRFETDAEGTVRWADGAGRAVLIGMSLLLAGRVGAAAIDGVAAGAFRQRARFRDARLSIDVAGPAAGDWLFSGIPQFDPASGRFTGYQGAARRPHGGELAQPARAQAHRPDALRQLVHELRTPTNAVIGFSEMIYHQVLGPVVDPYREHAQAIRGHARDLLAAIDDLDLAARIETDALTLRPEPVSLRAVIAVVADDLRALADLREAAIVLPRDDRPVEGDRHAIERLFGRLFSTLLSATRAGEHIAITIGGEGDMVEVEIDRPAGLVFDPAAIGEDGDDVEPGGAPLGTGFALRLVTNLARQLGGALAFDPIRLRLSLPAAHRDAGVQATKS</sequence>
<comment type="catalytic activity">
    <reaction evidence="1">
        <text>ATP + protein L-histidine = ADP + protein N-phospho-L-histidine.</text>
        <dbReference type="EC" id="2.7.13.3"/>
    </reaction>
</comment>
<feature type="region of interest" description="Disordered" evidence="5">
    <location>
        <begin position="239"/>
        <end position="258"/>
    </location>
</feature>
<evidence type="ECO:0000256" key="4">
    <source>
        <dbReference type="ARBA" id="ARBA00022777"/>
    </source>
</evidence>
<reference evidence="7 8" key="1">
    <citation type="submission" date="2019-04" db="EMBL/GenBank/DDBJ databases">
        <authorList>
            <person name="Yang Y."/>
            <person name="Wei D."/>
        </authorList>
    </citation>
    <scope>NUCLEOTIDE SEQUENCE [LARGE SCALE GENOMIC DNA]</scope>
    <source>
        <strain evidence="7 8">L-1-4w-11</strain>
    </source>
</reference>
<dbReference type="InterPro" id="IPR005467">
    <property type="entry name" value="His_kinase_dom"/>
</dbReference>
<dbReference type="OrthoDB" id="9813151at2"/>
<dbReference type="AlphaFoldDB" id="A0A4V5PUP8"/>
<proteinExistence type="predicted"/>
<dbReference type="CDD" id="cd00082">
    <property type="entry name" value="HisKA"/>
    <property type="match status" value="1"/>
</dbReference>
<keyword evidence="8" id="KW-1185">Reference proteome</keyword>
<feature type="domain" description="Histidine kinase" evidence="6">
    <location>
        <begin position="373"/>
        <end position="569"/>
    </location>
</feature>
<evidence type="ECO:0000256" key="3">
    <source>
        <dbReference type="ARBA" id="ARBA00022679"/>
    </source>
</evidence>
<keyword evidence="3" id="KW-0808">Transferase</keyword>
<evidence type="ECO:0000256" key="1">
    <source>
        <dbReference type="ARBA" id="ARBA00000085"/>
    </source>
</evidence>
<dbReference type="Gene3D" id="3.30.565.10">
    <property type="entry name" value="Histidine kinase-like ATPase, C-terminal domain"/>
    <property type="match status" value="1"/>
</dbReference>
<dbReference type="SUPFAM" id="SSF47384">
    <property type="entry name" value="Homodimeric domain of signal transducing histidine kinase"/>
    <property type="match status" value="1"/>
</dbReference>
<dbReference type="SUPFAM" id="SSF55874">
    <property type="entry name" value="ATPase domain of HSP90 chaperone/DNA topoisomerase II/histidine kinase"/>
    <property type="match status" value="1"/>
</dbReference>
<accession>A0A4V5PUP8</accession>